<dbReference type="InterPro" id="IPR004516">
    <property type="entry name" value="HisRS/HisZ"/>
</dbReference>
<dbReference type="GO" id="GO:0016740">
    <property type="term" value="F:transferase activity"/>
    <property type="evidence" value="ECO:0007669"/>
    <property type="project" value="UniProtKB-ARBA"/>
</dbReference>
<dbReference type="GO" id="GO:0140096">
    <property type="term" value="F:catalytic activity, acting on a protein"/>
    <property type="evidence" value="ECO:0007669"/>
    <property type="project" value="UniProtKB-ARBA"/>
</dbReference>
<dbReference type="Pfam" id="PF13393">
    <property type="entry name" value="tRNA-synt_His"/>
    <property type="match status" value="1"/>
</dbReference>
<dbReference type="PANTHER" id="PTHR43707:SF1">
    <property type="entry name" value="HISTIDINE--TRNA LIGASE, MITOCHONDRIAL-RELATED"/>
    <property type="match status" value="1"/>
</dbReference>
<dbReference type="EC" id="6.1.1.21" evidence="11"/>
<evidence type="ECO:0000256" key="8">
    <source>
        <dbReference type="ARBA" id="ARBA00022917"/>
    </source>
</evidence>
<feature type="binding site" evidence="12">
    <location>
        <position position="133"/>
    </location>
    <ligand>
        <name>L-histidine</name>
        <dbReference type="ChEBI" id="CHEBI:57595"/>
    </ligand>
</feature>
<dbReference type="Gene3D" id="3.30.930.10">
    <property type="entry name" value="Bira Bifunctional Protein, Domain 2"/>
    <property type="match status" value="1"/>
</dbReference>
<dbReference type="InterPro" id="IPR036621">
    <property type="entry name" value="Anticodon-bd_dom_sf"/>
</dbReference>
<dbReference type="InterPro" id="IPR041715">
    <property type="entry name" value="HisRS-like_core"/>
</dbReference>
<evidence type="ECO:0000313" key="15">
    <source>
        <dbReference type="Proteomes" id="UP000029507"/>
    </source>
</evidence>
<keyword evidence="9 11" id="KW-0030">Aminoacyl-tRNA synthetase</keyword>
<evidence type="ECO:0000256" key="6">
    <source>
        <dbReference type="ARBA" id="ARBA00022741"/>
    </source>
</evidence>
<dbReference type="HOGENOM" id="CLU_025113_1_1_9"/>
<evidence type="ECO:0000256" key="3">
    <source>
        <dbReference type="ARBA" id="ARBA00011738"/>
    </source>
</evidence>
<dbReference type="InterPro" id="IPR045864">
    <property type="entry name" value="aa-tRNA-synth_II/BPL/LPL"/>
</dbReference>
<feature type="domain" description="Aminoacyl-transfer RNA synthetases class-II family profile" evidence="13">
    <location>
        <begin position="1"/>
        <end position="327"/>
    </location>
</feature>
<accession>A0A089LU97</accession>
<dbReference type="RefSeq" id="WP_038697917.1">
    <property type="nucleotide sequence ID" value="NZ_CP009286.1"/>
</dbReference>
<comment type="similarity">
    <text evidence="2 11">Belongs to the class-II aminoacyl-tRNA synthetase family.</text>
</comment>
<dbReference type="KEGG" id="pste:PSTEL_20275"/>
<gene>
    <name evidence="11" type="primary">hisS</name>
    <name evidence="14" type="ORF">PSTEL_20275</name>
</gene>
<keyword evidence="5 11" id="KW-0436">Ligase</keyword>
<evidence type="ECO:0000256" key="10">
    <source>
        <dbReference type="ARBA" id="ARBA00047639"/>
    </source>
</evidence>
<keyword evidence="8 11" id="KW-0648">Protein biosynthesis</keyword>
<evidence type="ECO:0000256" key="2">
    <source>
        <dbReference type="ARBA" id="ARBA00008226"/>
    </source>
</evidence>
<feature type="binding site" evidence="12">
    <location>
        <begin position="84"/>
        <end position="86"/>
    </location>
    <ligand>
        <name>L-histidine</name>
        <dbReference type="ChEBI" id="CHEBI:57595"/>
    </ligand>
</feature>
<dbReference type="InterPro" id="IPR004154">
    <property type="entry name" value="Anticodon-bd"/>
</dbReference>
<comment type="subunit">
    <text evidence="3 11">Homodimer.</text>
</comment>
<dbReference type="CDD" id="cd00773">
    <property type="entry name" value="HisRS-like_core"/>
    <property type="match status" value="1"/>
</dbReference>
<dbReference type="PIRSF" id="PIRSF001549">
    <property type="entry name" value="His-tRNA_synth"/>
    <property type="match status" value="1"/>
</dbReference>
<evidence type="ECO:0000259" key="13">
    <source>
        <dbReference type="PROSITE" id="PS50862"/>
    </source>
</evidence>
<dbReference type="InterPro" id="IPR033656">
    <property type="entry name" value="HisRS_anticodon"/>
</dbReference>
<dbReference type="GO" id="GO:0005524">
    <property type="term" value="F:ATP binding"/>
    <property type="evidence" value="ECO:0007669"/>
    <property type="project" value="UniProtKB-UniRule"/>
</dbReference>
<evidence type="ECO:0000256" key="4">
    <source>
        <dbReference type="ARBA" id="ARBA00022490"/>
    </source>
</evidence>
<dbReference type="PANTHER" id="PTHR43707">
    <property type="entry name" value="HISTIDYL-TRNA SYNTHETASE"/>
    <property type="match status" value="1"/>
</dbReference>
<dbReference type="CDD" id="cd00859">
    <property type="entry name" value="HisRS_anticodon"/>
    <property type="match status" value="1"/>
</dbReference>
<dbReference type="AlphaFoldDB" id="A0A089LU97"/>
<evidence type="ECO:0000256" key="12">
    <source>
        <dbReference type="PIRSR" id="PIRSR001549-1"/>
    </source>
</evidence>
<comment type="catalytic activity">
    <reaction evidence="10 11">
        <text>tRNA(His) + L-histidine + ATP = L-histidyl-tRNA(His) + AMP + diphosphate + H(+)</text>
        <dbReference type="Rhea" id="RHEA:17313"/>
        <dbReference type="Rhea" id="RHEA-COMP:9665"/>
        <dbReference type="Rhea" id="RHEA-COMP:9689"/>
        <dbReference type="ChEBI" id="CHEBI:15378"/>
        <dbReference type="ChEBI" id="CHEBI:30616"/>
        <dbReference type="ChEBI" id="CHEBI:33019"/>
        <dbReference type="ChEBI" id="CHEBI:57595"/>
        <dbReference type="ChEBI" id="CHEBI:78442"/>
        <dbReference type="ChEBI" id="CHEBI:78527"/>
        <dbReference type="ChEBI" id="CHEBI:456215"/>
        <dbReference type="EC" id="6.1.1.21"/>
    </reaction>
</comment>
<dbReference type="GO" id="GO:0004821">
    <property type="term" value="F:histidine-tRNA ligase activity"/>
    <property type="evidence" value="ECO:0007669"/>
    <property type="project" value="UniProtKB-UniRule"/>
</dbReference>
<evidence type="ECO:0000256" key="11">
    <source>
        <dbReference type="HAMAP-Rule" id="MF_00127"/>
    </source>
</evidence>
<dbReference type="GO" id="GO:0006427">
    <property type="term" value="P:histidyl-tRNA aminoacylation"/>
    <property type="evidence" value="ECO:0007669"/>
    <property type="project" value="UniProtKB-UniRule"/>
</dbReference>
<feature type="binding site" evidence="12">
    <location>
        <position position="129"/>
    </location>
    <ligand>
        <name>L-histidine</name>
        <dbReference type="ChEBI" id="CHEBI:57595"/>
    </ligand>
</feature>
<dbReference type="STRING" id="169760.PSTEL_20275"/>
<proteinExistence type="inferred from homology"/>
<dbReference type="HAMAP" id="MF_00127">
    <property type="entry name" value="His_tRNA_synth"/>
    <property type="match status" value="1"/>
</dbReference>
<feature type="binding site" evidence="12">
    <location>
        <begin position="262"/>
        <end position="263"/>
    </location>
    <ligand>
        <name>L-histidine</name>
        <dbReference type="ChEBI" id="CHEBI:57595"/>
    </ligand>
</feature>
<keyword evidence="15" id="KW-1185">Reference proteome</keyword>
<evidence type="ECO:0000256" key="7">
    <source>
        <dbReference type="ARBA" id="ARBA00022840"/>
    </source>
</evidence>
<dbReference type="FunFam" id="3.30.930.10:FF:000005">
    <property type="entry name" value="Histidine--tRNA ligase"/>
    <property type="match status" value="1"/>
</dbReference>
<evidence type="ECO:0000313" key="14">
    <source>
        <dbReference type="EMBL" id="AIQ65111.1"/>
    </source>
</evidence>
<keyword evidence="6 11" id="KW-0547">Nucleotide-binding</keyword>
<dbReference type="Gene3D" id="3.40.50.800">
    <property type="entry name" value="Anticodon-binding domain"/>
    <property type="match status" value="1"/>
</dbReference>
<dbReference type="InterPro" id="IPR015807">
    <property type="entry name" value="His-tRNA-ligase"/>
</dbReference>
<reference evidence="14 15" key="1">
    <citation type="submission" date="2014-08" db="EMBL/GenBank/DDBJ databases">
        <title>Comparative genomics of the Paenibacillus odorifer group.</title>
        <authorList>
            <person name="den Bakker H.C."/>
            <person name="Tsai Y.-C."/>
            <person name="Martin N."/>
            <person name="Korlach J."/>
            <person name="Wiedmann M."/>
        </authorList>
    </citation>
    <scope>NUCLEOTIDE SEQUENCE [LARGE SCALE GENOMIC DNA]</scope>
    <source>
        <strain evidence="14 15">DSM 14472</strain>
    </source>
</reference>
<dbReference type="Pfam" id="PF03129">
    <property type="entry name" value="HGTP_anticodon"/>
    <property type="match status" value="1"/>
</dbReference>
<dbReference type="GO" id="GO:0005737">
    <property type="term" value="C:cytoplasm"/>
    <property type="evidence" value="ECO:0007669"/>
    <property type="project" value="UniProtKB-SubCell"/>
</dbReference>
<dbReference type="InterPro" id="IPR006195">
    <property type="entry name" value="aa-tRNA-synth_II"/>
</dbReference>
<dbReference type="NCBIfam" id="TIGR00442">
    <property type="entry name" value="hisS"/>
    <property type="match status" value="1"/>
</dbReference>
<dbReference type="EMBL" id="CP009286">
    <property type="protein sequence ID" value="AIQ65111.1"/>
    <property type="molecule type" value="Genomic_DNA"/>
</dbReference>
<evidence type="ECO:0000256" key="5">
    <source>
        <dbReference type="ARBA" id="ARBA00022598"/>
    </source>
</evidence>
<dbReference type="Proteomes" id="UP000029507">
    <property type="component" value="Chromosome"/>
</dbReference>
<feature type="binding site" evidence="12">
    <location>
        <position position="258"/>
    </location>
    <ligand>
        <name>L-histidine</name>
        <dbReference type="ChEBI" id="CHEBI:57595"/>
    </ligand>
</feature>
<sequence length="420" mass="47239">MAKERIEKPTGTQDFLPGAVERWQFVEEKARDLCRRFNYREIRTPMFEHTELFERGVGETTDIVEGEMYNFKDKGGRDLALRPEGTAGVVRAYVQNKLYGEPDVSKLYYIGPMFRYERPQAGRYRQFHQFGVEAFGAVDPAIDAEVISLGYQFCKDLGLQGVRVEINSVGNIPSRAAYREKLLGFLRPMKDSLCSDCQRRMERNPLRVLDCKVDQDKFTDAPSILDSLDEECTEHFAKVRSHLEAMGVDYSVNTRLVRGLDYYTHTAFEYKAAGIGSIDTVGGGGRYNGLVAEIGGPDQPGIGLGIGLERILLILEHQKIETGAVKPLDVYLVALGEEAEAEITKQLYLLRSQGFSAERDYLGRKMKAQLKSADRMSARFTAILGEEELQRGEIALKYMATGEQRTVKLVNLGEVLAEQA</sequence>
<dbReference type="SUPFAM" id="SSF52954">
    <property type="entry name" value="Class II aaRS ABD-related"/>
    <property type="match status" value="1"/>
</dbReference>
<keyword evidence="4 11" id="KW-0963">Cytoplasm</keyword>
<dbReference type="SUPFAM" id="SSF55681">
    <property type="entry name" value="Class II aaRS and biotin synthetases"/>
    <property type="match status" value="1"/>
</dbReference>
<feature type="binding site" evidence="12">
    <location>
        <position position="115"/>
    </location>
    <ligand>
        <name>L-histidine</name>
        <dbReference type="ChEBI" id="CHEBI:57595"/>
    </ligand>
</feature>
<protein>
    <recommendedName>
        <fullName evidence="11">Histidine--tRNA ligase</fullName>
        <ecNumber evidence="11">6.1.1.21</ecNumber>
    </recommendedName>
    <alternativeName>
        <fullName evidence="11">Histidyl-tRNA synthetase</fullName>
        <shortName evidence="11">HisRS</shortName>
    </alternativeName>
</protein>
<organism evidence="14 15">
    <name type="scientific">Paenibacillus stellifer</name>
    <dbReference type="NCBI Taxonomy" id="169760"/>
    <lineage>
        <taxon>Bacteria</taxon>
        <taxon>Bacillati</taxon>
        <taxon>Bacillota</taxon>
        <taxon>Bacilli</taxon>
        <taxon>Bacillales</taxon>
        <taxon>Paenibacillaceae</taxon>
        <taxon>Paenibacillus</taxon>
    </lineage>
</organism>
<name>A0A089LU97_9BACL</name>
<evidence type="ECO:0000256" key="9">
    <source>
        <dbReference type="ARBA" id="ARBA00023146"/>
    </source>
</evidence>
<keyword evidence="7 11" id="KW-0067">ATP-binding</keyword>
<comment type="subcellular location">
    <subcellularLocation>
        <location evidence="1 11">Cytoplasm</location>
    </subcellularLocation>
</comment>
<evidence type="ECO:0000256" key="1">
    <source>
        <dbReference type="ARBA" id="ARBA00004496"/>
    </source>
</evidence>
<dbReference type="PROSITE" id="PS50862">
    <property type="entry name" value="AA_TRNA_LIGASE_II"/>
    <property type="match status" value="1"/>
</dbReference>